<dbReference type="Gene3D" id="1.10.1660.10">
    <property type="match status" value="1"/>
</dbReference>
<dbReference type="GO" id="GO:0003700">
    <property type="term" value="F:DNA-binding transcription factor activity"/>
    <property type="evidence" value="ECO:0007669"/>
    <property type="project" value="InterPro"/>
</dbReference>
<feature type="domain" description="HTH merR-type" evidence="3">
    <location>
        <begin position="1"/>
        <end position="68"/>
    </location>
</feature>
<dbReference type="InterPro" id="IPR047057">
    <property type="entry name" value="MerR_fam"/>
</dbReference>
<accession>A0A6G9Y5R6</accession>
<evidence type="ECO:0000313" key="5">
    <source>
        <dbReference type="Proteomes" id="UP000503540"/>
    </source>
</evidence>
<dbReference type="EMBL" id="CP046172">
    <property type="protein sequence ID" value="QIS08529.1"/>
    <property type="molecule type" value="Genomic_DNA"/>
</dbReference>
<dbReference type="InterPro" id="IPR000551">
    <property type="entry name" value="MerR-type_HTH_dom"/>
</dbReference>
<evidence type="ECO:0000259" key="3">
    <source>
        <dbReference type="PROSITE" id="PS50937"/>
    </source>
</evidence>
<dbReference type="Proteomes" id="UP000503540">
    <property type="component" value="Chromosome"/>
</dbReference>
<reference evidence="4 5" key="1">
    <citation type="journal article" date="2019" name="ACS Chem. Biol.">
        <title>Identification and Mobilization of a Cryptic Antibiotic Biosynthesis Gene Locus from a Human-Pathogenic Nocardia Isolate.</title>
        <authorList>
            <person name="Herisse M."/>
            <person name="Ishida K."/>
            <person name="Porter J.L."/>
            <person name="Howden B."/>
            <person name="Hertweck C."/>
            <person name="Stinear T.P."/>
            <person name="Pidot S.J."/>
        </authorList>
    </citation>
    <scope>NUCLEOTIDE SEQUENCE [LARGE SCALE GENOMIC DNA]</scope>
    <source>
        <strain evidence="4 5">AUSMDU00012717</strain>
    </source>
</reference>
<protein>
    <submittedName>
        <fullName evidence="4">MerR family transcriptional regulator</fullName>
    </submittedName>
</protein>
<dbReference type="PRINTS" id="PR00040">
    <property type="entry name" value="HTHMERR"/>
</dbReference>
<dbReference type="PROSITE" id="PS50937">
    <property type="entry name" value="HTH_MERR_2"/>
    <property type="match status" value="1"/>
</dbReference>
<dbReference type="GO" id="GO:0003677">
    <property type="term" value="F:DNA binding"/>
    <property type="evidence" value="ECO:0007669"/>
    <property type="project" value="UniProtKB-KW"/>
</dbReference>
<proteinExistence type="predicted"/>
<dbReference type="SMART" id="SM00422">
    <property type="entry name" value="HTH_MERR"/>
    <property type="match status" value="1"/>
</dbReference>
<dbReference type="Pfam" id="PF13411">
    <property type="entry name" value="MerR_1"/>
    <property type="match status" value="1"/>
</dbReference>
<feature type="compositionally biased region" description="Low complexity" evidence="2">
    <location>
        <begin position="114"/>
        <end position="125"/>
    </location>
</feature>
<feature type="region of interest" description="Disordered" evidence="2">
    <location>
        <begin position="114"/>
        <end position="134"/>
    </location>
</feature>
<dbReference type="AlphaFoldDB" id="A0A6G9Y5R6"/>
<dbReference type="PROSITE" id="PS00552">
    <property type="entry name" value="HTH_MERR_1"/>
    <property type="match status" value="1"/>
</dbReference>
<evidence type="ECO:0000313" key="4">
    <source>
        <dbReference type="EMBL" id="QIS08529.1"/>
    </source>
</evidence>
<dbReference type="PANTHER" id="PTHR30204:SF97">
    <property type="entry name" value="MERR FAMILY REGULATORY PROTEIN"/>
    <property type="match status" value="1"/>
</dbReference>
<dbReference type="KEGG" id="nah:F5544_03050"/>
<evidence type="ECO:0000256" key="2">
    <source>
        <dbReference type="SAM" id="MobiDB-lite"/>
    </source>
</evidence>
<dbReference type="PANTHER" id="PTHR30204">
    <property type="entry name" value="REDOX-CYCLING DRUG-SENSING TRANSCRIPTIONAL ACTIVATOR SOXR"/>
    <property type="match status" value="1"/>
</dbReference>
<keyword evidence="5" id="KW-1185">Reference proteome</keyword>
<organism evidence="4 5">
    <name type="scientific">Nocardia arthritidis</name>
    <dbReference type="NCBI Taxonomy" id="228602"/>
    <lineage>
        <taxon>Bacteria</taxon>
        <taxon>Bacillati</taxon>
        <taxon>Actinomycetota</taxon>
        <taxon>Actinomycetes</taxon>
        <taxon>Mycobacteriales</taxon>
        <taxon>Nocardiaceae</taxon>
        <taxon>Nocardia</taxon>
    </lineage>
</organism>
<dbReference type="RefSeq" id="WP_167471758.1">
    <property type="nucleotide sequence ID" value="NZ_CP046172.1"/>
</dbReference>
<name>A0A6G9Y5R6_9NOCA</name>
<dbReference type="SUPFAM" id="SSF46955">
    <property type="entry name" value="Putative DNA-binding domain"/>
    <property type="match status" value="1"/>
</dbReference>
<dbReference type="CDD" id="cd01282">
    <property type="entry name" value="HTH_MerR-like_sg3"/>
    <property type="match status" value="1"/>
</dbReference>
<dbReference type="InterPro" id="IPR009061">
    <property type="entry name" value="DNA-bd_dom_put_sf"/>
</dbReference>
<gene>
    <name evidence="4" type="ORF">F5544_03050</name>
</gene>
<sequence length="134" mass="14564">MRIGELAQRTGVSVRSLRYYESKGMLAAERTSGGQREYPESAVDRVLRIQQMFAAGIGSDTITELLPCIHDRDGTPNAAATPFLVDKLTEERSRIDQALRDMHRTRAVLDGIIEAASGESAGPGATRSPHPGEQ</sequence>
<keyword evidence="1" id="KW-0238">DNA-binding</keyword>
<evidence type="ECO:0000256" key="1">
    <source>
        <dbReference type="ARBA" id="ARBA00023125"/>
    </source>
</evidence>